<dbReference type="WBParaSite" id="SRDH1_96030.1">
    <property type="protein sequence ID" value="SRDH1_96030.1"/>
    <property type="gene ID" value="SRDH1_96030"/>
</dbReference>
<keyword evidence="1" id="KW-1185">Reference proteome</keyword>
<accession>A0AA85GIH7</accession>
<sequence>MNKTTNIYMDFYQKSFPYVKSGNYANFEQKDDISSLNLSGPELNSLGYALFRIIFSAGNWCKPLILQKYKIKRLKKAH</sequence>
<protein>
    <submittedName>
        <fullName evidence="2">Uncharacterized protein</fullName>
    </submittedName>
</protein>
<evidence type="ECO:0000313" key="2">
    <source>
        <dbReference type="WBParaSite" id="SRDH1_96030.1"/>
    </source>
</evidence>
<reference evidence="1" key="1">
    <citation type="submission" date="2022-06" db="EMBL/GenBank/DDBJ databases">
        <authorList>
            <person name="Berger JAMES D."/>
            <person name="Berger JAMES D."/>
        </authorList>
    </citation>
    <scope>NUCLEOTIDE SEQUENCE [LARGE SCALE GENOMIC DNA]</scope>
</reference>
<proteinExistence type="predicted"/>
<evidence type="ECO:0000313" key="1">
    <source>
        <dbReference type="Proteomes" id="UP000050792"/>
    </source>
</evidence>
<dbReference type="AlphaFoldDB" id="A0AA85GIH7"/>
<organism evidence="1 2">
    <name type="scientific">Schistosoma rodhaini</name>
    <dbReference type="NCBI Taxonomy" id="6188"/>
    <lineage>
        <taxon>Eukaryota</taxon>
        <taxon>Metazoa</taxon>
        <taxon>Spiralia</taxon>
        <taxon>Lophotrochozoa</taxon>
        <taxon>Platyhelminthes</taxon>
        <taxon>Trematoda</taxon>
        <taxon>Digenea</taxon>
        <taxon>Strigeidida</taxon>
        <taxon>Schistosomatoidea</taxon>
        <taxon>Schistosomatidae</taxon>
        <taxon>Schistosoma</taxon>
    </lineage>
</organism>
<name>A0AA85GIH7_9TREM</name>
<dbReference type="Proteomes" id="UP000050792">
    <property type="component" value="Unassembled WGS sequence"/>
</dbReference>
<reference evidence="2" key="2">
    <citation type="submission" date="2023-11" db="UniProtKB">
        <authorList>
            <consortium name="WormBaseParasite"/>
        </authorList>
    </citation>
    <scope>IDENTIFICATION</scope>
</reference>